<evidence type="ECO:0000313" key="2">
    <source>
        <dbReference type="EMBL" id="KAG1529176.1"/>
    </source>
</evidence>
<comment type="caution">
    <text evidence="2">The sequence shown here is derived from an EMBL/GenBank/DDBJ whole genome shotgun (WGS) entry which is preliminary data.</text>
</comment>
<proteinExistence type="predicted"/>
<protein>
    <submittedName>
        <fullName evidence="2">Uncharacterized protein</fullName>
    </submittedName>
</protein>
<sequence length="108" mass="11411">MPRQGAHAARIHAGGVPPHVVLFAHPGAHARARQMQRRRAAVQAPADDDDLCRPRCTGHGVTFSVGRRLDGNRRSAATTQALPRSAAWSGSAAGNSPPPASARRALQR</sequence>
<reference evidence="2 3" key="1">
    <citation type="journal article" date="2020" name="Microb. Genom.">
        <title>Genetic diversity of clinical and environmental Mucorales isolates obtained from an investigation of mucormycosis cases among solid organ transplant recipients.</title>
        <authorList>
            <person name="Nguyen M.H."/>
            <person name="Kaul D."/>
            <person name="Muto C."/>
            <person name="Cheng S.J."/>
            <person name="Richter R.A."/>
            <person name="Bruno V.M."/>
            <person name="Liu G."/>
            <person name="Beyhan S."/>
            <person name="Sundermann A.J."/>
            <person name="Mounaud S."/>
            <person name="Pasculle A.W."/>
            <person name="Nierman W.C."/>
            <person name="Driscoll E."/>
            <person name="Cumbie R."/>
            <person name="Clancy C.J."/>
            <person name="Dupont C.L."/>
        </authorList>
    </citation>
    <scope>NUCLEOTIDE SEQUENCE [LARGE SCALE GENOMIC DNA]</scope>
    <source>
        <strain evidence="2 3">GL24</strain>
    </source>
</reference>
<feature type="compositionally biased region" description="Low complexity" evidence="1">
    <location>
        <begin position="83"/>
        <end position="108"/>
    </location>
</feature>
<dbReference type="EMBL" id="JAANIU010016086">
    <property type="protein sequence ID" value="KAG1529176.1"/>
    <property type="molecule type" value="Genomic_DNA"/>
</dbReference>
<evidence type="ECO:0000313" key="3">
    <source>
        <dbReference type="Proteomes" id="UP000740926"/>
    </source>
</evidence>
<name>A0A9P6XNG1_9FUNG</name>
<evidence type="ECO:0000256" key="1">
    <source>
        <dbReference type="SAM" id="MobiDB-lite"/>
    </source>
</evidence>
<dbReference type="AlphaFoldDB" id="A0A9P6XNG1"/>
<accession>A0A9P6XNG1</accession>
<gene>
    <name evidence="2" type="ORF">G6F50_018178</name>
</gene>
<dbReference type="Proteomes" id="UP000740926">
    <property type="component" value="Unassembled WGS sequence"/>
</dbReference>
<feature type="region of interest" description="Disordered" evidence="1">
    <location>
        <begin position="71"/>
        <end position="108"/>
    </location>
</feature>
<organism evidence="2 3">
    <name type="scientific">Rhizopus delemar</name>
    <dbReference type="NCBI Taxonomy" id="936053"/>
    <lineage>
        <taxon>Eukaryota</taxon>
        <taxon>Fungi</taxon>
        <taxon>Fungi incertae sedis</taxon>
        <taxon>Mucoromycota</taxon>
        <taxon>Mucoromycotina</taxon>
        <taxon>Mucoromycetes</taxon>
        <taxon>Mucorales</taxon>
        <taxon>Mucorineae</taxon>
        <taxon>Rhizopodaceae</taxon>
        <taxon>Rhizopus</taxon>
    </lineage>
</organism>
<keyword evidence="3" id="KW-1185">Reference proteome</keyword>